<dbReference type="CDD" id="cd06438">
    <property type="entry name" value="EpsO_like"/>
    <property type="match status" value="1"/>
</dbReference>
<reference evidence="5 6" key="1">
    <citation type="submission" date="2016-08" db="EMBL/GenBank/DDBJ databases">
        <title>Analysis of Carbohydrate Active Enzymes in Thermogemmatispora T81 Reveals Carbohydrate Degradation Ability.</title>
        <authorList>
            <person name="Tomazini A."/>
            <person name="Lal S."/>
            <person name="Stott M."/>
            <person name="Henrissat B."/>
            <person name="Polikarpov I."/>
            <person name="Sparling R."/>
            <person name="Levin D.B."/>
        </authorList>
    </citation>
    <scope>NUCLEOTIDE SEQUENCE [LARGE SCALE GENOMIC DNA]</scope>
    <source>
        <strain evidence="5 6">T81</strain>
    </source>
</reference>
<dbReference type="EMBL" id="MCIF01000002">
    <property type="protein sequence ID" value="RAQ94967.1"/>
    <property type="molecule type" value="Genomic_DNA"/>
</dbReference>
<dbReference type="Gene3D" id="3.90.550.10">
    <property type="entry name" value="Spore Coat Polysaccharide Biosynthesis Protein SpsA, Chain A"/>
    <property type="match status" value="1"/>
</dbReference>
<dbReference type="SUPFAM" id="SSF53448">
    <property type="entry name" value="Nucleotide-diphospho-sugar transferases"/>
    <property type="match status" value="1"/>
</dbReference>
<dbReference type="Pfam" id="PF13641">
    <property type="entry name" value="Glyco_tranf_2_3"/>
    <property type="match status" value="1"/>
</dbReference>
<dbReference type="InterPro" id="IPR029044">
    <property type="entry name" value="Nucleotide-diphossugar_trans"/>
</dbReference>
<keyword evidence="3" id="KW-0808">Transferase</keyword>
<dbReference type="AlphaFoldDB" id="A0A328VBI2"/>
<feature type="transmembrane region" description="Helical" evidence="4">
    <location>
        <begin position="381"/>
        <end position="402"/>
    </location>
</feature>
<dbReference type="PANTHER" id="PTHR43630:SF1">
    <property type="entry name" value="POLY-BETA-1,6-N-ACETYL-D-GLUCOSAMINE SYNTHASE"/>
    <property type="match status" value="1"/>
</dbReference>
<accession>A0A328VBI2</accession>
<evidence type="ECO:0008006" key="7">
    <source>
        <dbReference type="Google" id="ProtNLM"/>
    </source>
</evidence>
<name>A0A328VBI2_9CHLR</name>
<evidence type="ECO:0000256" key="1">
    <source>
        <dbReference type="ARBA" id="ARBA00006739"/>
    </source>
</evidence>
<feature type="transmembrane region" description="Helical" evidence="4">
    <location>
        <begin position="357"/>
        <end position="375"/>
    </location>
</feature>
<evidence type="ECO:0000256" key="4">
    <source>
        <dbReference type="SAM" id="Phobius"/>
    </source>
</evidence>
<proteinExistence type="inferred from homology"/>
<sequence length="420" mass="46642">MTLITSFAVLLPLLSWTLLLAELVLALPISYLTVVTAAALLTRFSQRAAASAPESSTVEPLRFAVLIPAHNEELVIGTLLASLQRLAYPRSHYQVYVIADNCTDGTASLVRSTGWATVYERLDLQRRGKGYALNWALRQLAENGVIYDACVFLDADAVVEPSFLRALEQALQAGLARGERLQALQASNTVLNASASPGTALRWLALSLMNHVRPLGRTRLGASSTLTGNGMCLTRALLERYPWEAFSRGEDYEYYLHLVEQGICVRYVPAAIVRSQMPLRFAQMRSQDLRWEAAESSTSALRRASRLLRAGLQAGDWRRLEAVAELLTPPLSVLLAGTTLVFLASLLLHWPPALLSALLLLLGLSLYVLSPLALLETPKGIYKAFFFAPAFVLWKLWVYLVLRQKQRQKRDWLRTDRTPA</sequence>
<feature type="transmembrane region" description="Helical" evidence="4">
    <location>
        <begin position="331"/>
        <end position="350"/>
    </location>
</feature>
<dbReference type="RefSeq" id="WP_112427306.1">
    <property type="nucleotide sequence ID" value="NZ_MCIF01000002.1"/>
</dbReference>
<keyword evidence="4" id="KW-0472">Membrane</keyword>
<evidence type="ECO:0000256" key="2">
    <source>
        <dbReference type="ARBA" id="ARBA00022676"/>
    </source>
</evidence>
<keyword evidence="4" id="KW-1133">Transmembrane helix</keyword>
<evidence type="ECO:0000313" key="6">
    <source>
        <dbReference type="Proteomes" id="UP000248706"/>
    </source>
</evidence>
<dbReference type="PANTHER" id="PTHR43630">
    <property type="entry name" value="POLY-BETA-1,6-N-ACETYL-D-GLUCOSAMINE SYNTHASE"/>
    <property type="match status" value="1"/>
</dbReference>
<keyword evidence="2" id="KW-0328">Glycosyltransferase</keyword>
<protein>
    <recommendedName>
        <fullName evidence="7">Glycosyl transferase</fullName>
    </recommendedName>
</protein>
<evidence type="ECO:0000313" key="5">
    <source>
        <dbReference type="EMBL" id="RAQ94967.1"/>
    </source>
</evidence>
<dbReference type="GO" id="GO:0016757">
    <property type="term" value="F:glycosyltransferase activity"/>
    <property type="evidence" value="ECO:0007669"/>
    <property type="project" value="UniProtKB-KW"/>
</dbReference>
<organism evidence="5 6">
    <name type="scientific">Thermogemmatispora tikiterensis</name>
    <dbReference type="NCBI Taxonomy" id="1825093"/>
    <lineage>
        <taxon>Bacteria</taxon>
        <taxon>Bacillati</taxon>
        <taxon>Chloroflexota</taxon>
        <taxon>Ktedonobacteria</taxon>
        <taxon>Thermogemmatisporales</taxon>
        <taxon>Thermogemmatisporaceae</taxon>
        <taxon>Thermogemmatispora</taxon>
    </lineage>
</organism>
<comment type="similarity">
    <text evidence="1">Belongs to the glycosyltransferase 2 family.</text>
</comment>
<keyword evidence="6" id="KW-1185">Reference proteome</keyword>
<keyword evidence="4" id="KW-0812">Transmembrane</keyword>
<gene>
    <name evidence="5" type="ORF">A4R35_05425</name>
</gene>
<dbReference type="Proteomes" id="UP000248706">
    <property type="component" value="Unassembled WGS sequence"/>
</dbReference>
<evidence type="ECO:0000256" key="3">
    <source>
        <dbReference type="ARBA" id="ARBA00022679"/>
    </source>
</evidence>
<comment type="caution">
    <text evidence="5">The sequence shown here is derived from an EMBL/GenBank/DDBJ whole genome shotgun (WGS) entry which is preliminary data.</text>
</comment>
<dbReference type="OrthoDB" id="9797391at2"/>